<dbReference type="GO" id="GO:0020037">
    <property type="term" value="F:heme binding"/>
    <property type="evidence" value="ECO:0007669"/>
    <property type="project" value="InterPro"/>
</dbReference>
<dbReference type="SUPFAM" id="SSF46626">
    <property type="entry name" value="Cytochrome c"/>
    <property type="match status" value="1"/>
</dbReference>
<keyword evidence="7" id="KW-1185">Reference proteome</keyword>
<dbReference type="InterPro" id="IPR036909">
    <property type="entry name" value="Cyt_c-like_dom_sf"/>
</dbReference>
<gene>
    <name evidence="6" type="ORF">SAMN05660226_00975</name>
</gene>
<keyword evidence="2 4" id="KW-0479">Metal-binding</keyword>
<protein>
    <submittedName>
        <fullName evidence="6">Cytochrome C oxidase, cbb3-type, subunit III</fullName>
    </submittedName>
</protein>
<dbReference type="EMBL" id="FUYS01000002">
    <property type="protein sequence ID" value="SKB37114.1"/>
    <property type="molecule type" value="Genomic_DNA"/>
</dbReference>
<proteinExistence type="predicted"/>
<evidence type="ECO:0000313" key="7">
    <source>
        <dbReference type="Proteomes" id="UP000190541"/>
    </source>
</evidence>
<dbReference type="PROSITE" id="PS51007">
    <property type="entry name" value="CYTC"/>
    <property type="match status" value="1"/>
</dbReference>
<dbReference type="GO" id="GO:0046872">
    <property type="term" value="F:metal ion binding"/>
    <property type="evidence" value="ECO:0007669"/>
    <property type="project" value="UniProtKB-KW"/>
</dbReference>
<accession>A0A1T5AQ04</accession>
<dbReference type="RefSeq" id="WP_079715686.1">
    <property type="nucleotide sequence ID" value="NZ_FUYS01000002.1"/>
</dbReference>
<evidence type="ECO:0000256" key="4">
    <source>
        <dbReference type="PROSITE-ProRule" id="PRU00433"/>
    </source>
</evidence>
<dbReference type="PANTHER" id="PTHR35008">
    <property type="entry name" value="BLL4482 PROTEIN-RELATED"/>
    <property type="match status" value="1"/>
</dbReference>
<dbReference type="Pfam" id="PF00034">
    <property type="entry name" value="Cytochrom_C"/>
    <property type="match status" value="1"/>
</dbReference>
<dbReference type="AlphaFoldDB" id="A0A1T5AQ04"/>
<evidence type="ECO:0000256" key="3">
    <source>
        <dbReference type="ARBA" id="ARBA00023004"/>
    </source>
</evidence>
<organism evidence="6 7">
    <name type="scientific">Parapedobacter luteus</name>
    <dbReference type="NCBI Taxonomy" id="623280"/>
    <lineage>
        <taxon>Bacteria</taxon>
        <taxon>Pseudomonadati</taxon>
        <taxon>Bacteroidota</taxon>
        <taxon>Sphingobacteriia</taxon>
        <taxon>Sphingobacteriales</taxon>
        <taxon>Sphingobacteriaceae</taxon>
        <taxon>Parapedobacter</taxon>
    </lineage>
</organism>
<dbReference type="Proteomes" id="UP000190541">
    <property type="component" value="Unassembled WGS sequence"/>
</dbReference>
<dbReference type="InterPro" id="IPR051459">
    <property type="entry name" value="Cytochrome_c-type_DH"/>
</dbReference>
<evidence type="ECO:0000259" key="5">
    <source>
        <dbReference type="PROSITE" id="PS51007"/>
    </source>
</evidence>
<sequence>MRNTYIYGCAALLSVYVLFHSCQSEDAIRTAQYAVNGQKLYAAQCQNCHGAKGEGLGNLYPALTDSAFLLNHREQLACIIKNGLKDTITVHGQLFDGEMPPNPQLAPIEIAYVLTYVGNSFGNKMGIFTLEEINQALKACK</sequence>
<dbReference type="Gene3D" id="1.10.760.10">
    <property type="entry name" value="Cytochrome c-like domain"/>
    <property type="match status" value="1"/>
</dbReference>
<evidence type="ECO:0000256" key="1">
    <source>
        <dbReference type="ARBA" id="ARBA00022617"/>
    </source>
</evidence>
<evidence type="ECO:0000256" key="2">
    <source>
        <dbReference type="ARBA" id="ARBA00022723"/>
    </source>
</evidence>
<feature type="domain" description="Cytochrome c" evidence="5">
    <location>
        <begin position="32"/>
        <end position="121"/>
    </location>
</feature>
<keyword evidence="3 4" id="KW-0408">Iron</keyword>
<dbReference type="GO" id="GO:0009055">
    <property type="term" value="F:electron transfer activity"/>
    <property type="evidence" value="ECO:0007669"/>
    <property type="project" value="InterPro"/>
</dbReference>
<dbReference type="OrthoDB" id="9811395at2"/>
<keyword evidence="1 4" id="KW-0349">Heme</keyword>
<name>A0A1T5AQ04_9SPHI</name>
<reference evidence="6 7" key="1">
    <citation type="submission" date="2017-02" db="EMBL/GenBank/DDBJ databases">
        <authorList>
            <person name="Peterson S.W."/>
        </authorList>
    </citation>
    <scope>NUCLEOTIDE SEQUENCE [LARGE SCALE GENOMIC DNA]</scope>
    <source>
        <strain evidence="6 7">DSM 22899</strain>
    </source>
</reference>
<dbReference type="PANTHER" id="PTHR35008:SF4">
    <property type="entry name" value="BLL4482 PROTEIN"/>
    <property type="match status" value="1"/>
</dbReference>
<dbReference type="STRING" id="623280.SAMN05660226_00975"/>
<evidence type="ECO:0000313" key="6">
    <source>
        <dbReference type="EMBL" id="SKB37114.1"/>
    </source>
</evidence>
<dbReference type="InterPro" id="IPR009056">
    <property type="entry name" value="Cyt_c-like_dom"/>
</dbReference>